<accession>F9S8U6</accession>
<reference evidence="2 3" key="1">
    <citation type="journal article" date="2012" name="Int. J. Syst. Evol. Microbiol.">
        <title>Vibrio caribbeanicus sp. nov., isolated from the marine sponge Scleritoderma cyanea.</title>
        <authorList>
            <person name="Hoffmann M."/>
            <person name="Monday S.R."/>
            <person name="Allard M.W."/>
            <person name="Strain E.A."/>
            <person name="Whittaker P."/>
            <person name="Naum M."/>
            <person name="McCarthy P.J."/>
            <person name="Lopez J.V."/>
            <person name="Fischer M."/>
            <person name="Brown E.W."/>
        </authorList>
    </citation>
    <scope>NUCLEOTIDE SEQUENCE [LARGE SCALE GENOMIC DNA]</scope>
    <source>
        <strain evidence="2 3">ATCC 700023</strain>
    </source>
</reference>
<dbReference type="Proteomes" id="UP000004605">
    <property type="component" value="Unassembled WGS sequence"/>
</dbReference>
<keyword evidence="1" id="KW-0732">Signal</keyword>
<keyword evidence="3" id="KW-1185">Reference proteome</keyword>
<name>F9S8U6_9VIBR</name>
<sequence length="103" mass="11593">MKCVIPLARNLILSACLLSSTTWAQTEYNLAPVIWYEKNGQPVSQEQLERITAECQLNQAADEIANATSETFEAAYNSFLQAAECFKQYNFISRPLAQQITVE</sequence>
<dbReference type="EMBL" id="AFWF01000320">
    <property type="protein sequence ID" value="EGU29583.1"/>
    <property type="molecule type" value="Genomic_DNA"/>
</dbReference>
<gene>
    <name evidence="2" type="ORF">VII00023_09234</name>
</gene>
<feature type="signal peptide" evidence="1">
    <location>
        <begin position="1"/>
        <end position="24"/>
    </location>
</feature>
<evidence type="ECO:0000256" key="1">
    <source>
        <dbReference type="SAM" id="SignalP"/>
    </source>
</evidence>
<evidence type="ECO:0000313" key="2">
    <source>
        <dbReference type="EMBL" id="EGU29583.1"/>
    </source>
</evidence>
<protein>
    <submittedName>
        <fullName evidence="2">Uncharacterized protein</fullName>
    </submittedName>
</protein>
<proteinExistence type="predicted"/>
<feature type="chain" id="PRO_5003387566" evidence="1">
    <location>
        <begin position="25"/>
        <end position="103"/>
    </location>
</feature>
<dbReference type="AlphaFoldDB" id="F9S8U6"/>
<dbReference type="OrthoDB" id="9961340at2"/>
<comment type="caution">
    <text evidence="2">The sequence shown here is derived from an EMBL/GenBank/DDBJ whole genome shotgun (WGS) entry which is preliminary data.</text>
</comment>
<organism evidence="2 3">
    <name type="scientific">Vibrio ichthyoenteri ATCC 700023</name>
    <dbReference type="NCBI Taxonomy" id="870968"/>
    <lineage>
        <taxon>Bacteria</taxon>
        <taxon>Pseudomonadati</taxon>
        <taxon>Pseudomonadota</taxon>
        <taxon>Gammaproteobacteria</taxon>
        <taxon>Vibrionales</taxon>
        <taxon>Vibrionaceae</taxon>
        <taxon>Vibrio</taxon>
    </lineage>
</organism>
<dbReference type="RefSeq" id="WP_006714868.1">
    <property type="nucleotide sequence ID" value="NZ_AFWF01000320.1"/>
</dbReference>
<evidence type="ECO:0000313" key="3">
    <source>
        <dbReference type="Proteomes" id="UP000004605"/>
    </source>
</evidence>